<feature type="transmembrane region" description="Helical" evidence="5">
    <location>
        <begin position="78"/>
        <end position="98"/>
    </location>
</feature>
<feature type="transmembrane region" description="Helical" evidence="5">
    <location>
        <begin position="12"/>
        <end position="33"/>
    </location>
</feature>
<dbReference type="Pfam" id="PF07690">
    <property type="entry name" value="MFS_1"/>
    <property type="match status" value="1"/>
</dbReference>
<feature type="transmembrane region" description="Helical" evidence="5">
    <location>
        <begin position="45"/>
        <end position="66"/>
    </location>
</feature>
<feature type="transmembrane region" description="Helical" evidence="5">
    <location>
        <begin position="210"/>
        <end position="236"/>
    </location>
</feature>
<evidence type="ECO:0000256" key="1">
    <source>
        <dbReference type="ARBA" id="ARBA00004651"/>
    </source>
</evidence>
<protein>
    <submittedName>
        <fullName evidence="7">MFS transporter</fullName>
    </submittedName>
</protein>
<evidence type="ECO:0000256" key="2">
    <source>
        <dbReference type="ARBA" id="ARBA00022692"/>
    </source>
</evidence>
<feature type="transmembrane region" description="Helical" evidence="5">
    <location>
        <begin position="242"/>
        <end position="260"/>
    </location>
</feature>
<dbReference type="AlphaFoldDB" id="A0A7H0H3G0"/>
<keyword evidence="4 5" id="KW-0472">Membrane</keyword>
<feature type="transmembrane region" description="Helical" evidence="5">
    <location>
        <begin position="137"/>
        <end position="162"/>
    </location>
</feature>
<dbReference type="InterPro" id="IPR020846">
    <property type="entry name" value="MFS_dom"/>
</dbReference>
<dbReference type="KEGG" id="tdf:H9L22_12470"/>
<dbReference type="PANTHER" id="PTHR23542:SF1">
    <property type="entry name" value="MAJOR FACILITATOR SUPERFAMILY (MFS) PROFILE DOMAIN-CONTAINING PROTEIN"/>
    <property type="match status" value="1"/>
</dbReference>
<feature type="transmembrane region" description="Helical" evidence="5">
    <location>
        <begin position="272"/>
        <end position="291"/>
    </location>
</feature>
<evidence type="ECO:0000313" key="8">
    <source>
        <dbReference type="Proteomes" id="UP000516117"/>
    </source>
</evidence>
<gene>
    <name evidence="7" type="ORF">H9L22_12470</name>
</gene>
<keyword evidence="3 5" id="KW-1133">Transmembrane helix</keyword>
<sequence>MRDFVTLLKSPGLAVVLITQLAARFPAGMYSLGLLMHVASTQGNYTSAGLVLGAFSIGMAIAGPVVSRQLSRFGSTPVLLVTLIFSASTIATLAALDLPLAGQMALAAIGGAAIPPVVPTVRTLYPKLVPTHRLTALFAFDAALQEVIWVFGPVLITVLVAGFGTSTALLVVVGIQVAGGLVFALSRSVRSLVIPPAGKRLGRVLHNPSVLLMTATSMMFIGAFAAIEAAVVATFGEGSMETGLVLAISSFGSLLAGLVVGNRQLTHWSLPLRLSVVVVGFAVATLVSGFWGMAIALFIAGLGIAPALAAVSSVVAGSVPFSETAEAYGWIGTGQLLGSSVGSMLAGVAIDNAGGHGGVLVAFGIGVLALLIAVVFRNAQPDLRASVLAE</sequence>
<dbReference type="Proteomes" id="UP000516117">
    <property type="component" value="Chromosome"/>
</dbReference>
<feature type="transmembrane region" description="Helical" evidence="5">
    <location>
        <begin position="356"/>
        <end position="376"/>
    </location>
</feature>
<comment type="subcellular location">
    <subcellularLocation>
        <location evidence="1">Cell membrane</location>
        <topology evidence="1">Multi-pass membrane protein</topology>
    </subcellularLocation>
</comment>
<dbReference type="RefSeq" id="WP_187720212.1">
    <property type="nucleotide sequence ID" value="NZ_BAABBL010000007.1"/>
</dbReference>
<evidence type="ECO:0000259" key="6">
    <source>
        <dbReference type="PROSITE" id="PS50850"/>
    </source>
</evidence>
<dbReference type="PANTHER" id="PTHR23542">
    <property type="match status" value="1"/>
</dbReference>
<reference evidence="7 8" key="1">
    <citation type="submission" date="2020-08" db="EMBL/GenBank/DDBJ databases">
        <title>Genome sequence of Tessaracoccus defluvii JCM 17540T.</title>
        <authorList>
            <person name="Hyun D.-W."/>
            <person name="Bae J.-W."/>
        </authorList>
    </citation>
    <scope>NUCLEOTIDE SEQUENCE [LARGE SCALE GENOMIC DNA]</scope>
    <source>
        <strain evidence="7 8">JCM 17540</strain>
    </source>
</reference>
<name>A0A7H0H3G0_9ACTN</name>
<evidence type="ECO:0000256" key="4">
    <source>
        <dbReference type="ARBA" id="ARBA00023136"/>
    </source>
</evidence>
<evidence type="ECO:0000313" key="7">
    <source>
        <dbReference type="EMBL" id="QNP55076.1"/>
    </source>
</evidence>
<dbReference type="Gene3D" id="1.20.1250.20">
    <property type="entry name" value="MFS general substrate transporter like domains"/>
    <property type="match status" value="1"/>
</dbReference>
<dbReference type="InterPro" id="IPR011701">
    <property type="entry name" value="MFS"/>
</dbReference>
<dbReference type="PROSITE" id="PS50850">
    <property type="entry name" value="MFS"/>
    <property type="match status" value="1"/>
</dbReference>
<dbReference type="InterPro" id="IPR036259">
    <property type="entry name" value="MFS_trans_sf"/>
</dbReference>
<dbReference type="GO" id="GO:0005886">
    <property type="term" value="C:plasma membrane"/>
    <property type="evidence" value="ECO:0007669"/>
    <property type="project" value="UniProtKB-SubCell"/>
</dbReference>
<evidence type="ECO:0000256" key="3">
    <source>
        <dbReference type="ARBA" id="ARBA00022989"/>
    </source>
</evidence>
<dbReference type="SUPFAM" id="SSF103473">
    <property type="entry name" value="MFS general substrate transporter"/>
    <property type="match status" value="1"/>
</dbReference>
<feature type="transmembrane region" description="Helical" evidence="5">
    <location>
        <begin position="297"/>
        <end position="316"/>
    </location>
</feature>
<proteinExistence type="predicted"/>
<keyword evidence="2 5" id="KW-0812">Transmembrane</keyword>
<feature type="transmembrane region" description="Helical" evidence="5">
    <location>
        <begin position="168"/>
        <end position="189"/>
    </location>
</feature>
<dbReference type="EMBL" id="CP060789">
    <property type="protein sequence ID" value="QNP55076.1"/>
    <property type="molecule type" value="Genomic_DNA"/>
</dbReference>
<evidence type="ECO:0000256" key="5">
    <source>
        <dbReference type="SAM" id="Phobius"/>
    </source>
</evidence>
<keyword evidence="8" id="KW-1185">Reference proteome</keyword>
<accession>A0A7H0H3G0</accession>
<organism evidence="7 8">
    <name type="scientific">Tessaracoccus defluvii</name>
    <dbReference type="NCBI Taxonomy" id="1285901"/>
    <lineage>
        <taxon>Bacteria</taxon>
        <taxon>Bacillati</taxon>
        <taxon>Actinomycetota</taxon>
        <taxon>Actinomycetes</taxon>
        <taxon>Propionibacteriales</taxon>
        <taxon>Propionibacteriaceae</taxon>
        <taxon>Tessaracoccus</taxon>
    </lineage>
</organism>
<feature type="transmembrane region" description="Helical" evidence="5">
    <location>
        <begin position="328"/>
        <end position="350"/>
    </location>
</feature>
<feature type="transmembrane region" description="Helical" evidence="5">
    <location>
        <begin position="104"/>
        <end position="125"/>
    </location>
</feature>
<dbReference type="GO" id="GO:0022857">
    <property type="term" value="F:transmembrane transporter activity"/>
    <property type="evidence" value="ECO:0007669"/>
    <property type="project" value="InterPro"/>
</dbReference>
<feature type="domain" description="Major facilitator superfamily (MFS) profile" evidence="6">
    <location>
        <begin position="172"/>
        <end position="390"/>
    </location>
</feature>